<organism evidence="14 15">
    <name type="scientific">Candidatus Amunia macphersoniae</name>
    <dbReference type="NCBI Taxonomy" id="3127014"/>
    <lineage>
        <taxon>Bacteria</taxon>
        <taxon>Bacillati</taxon>
        <taxon>Candidatus Dormiibacterota</taxon>
        <taxon>Candidatus Dormibacteria</taxon>
        <taxon>Candidatus Aeolococcales</taxon>
        <taxon>Candidatus Aeolococcaceae</taxon>
        <taxon>Candidatus Amunia</taxon>
    </lineage>
</organism>
<dbReference type="NCBIfam" id="TIGR02946">
    <property type="entry name" value="acyl_WS_DGAT"/>
    <property type="match status" value="1"/>
</dbReference>
<dbReference type="GO" id="GO:0004144">
    <property type="term" value="F:diacylglycerol O-acyltransferase activity"/>
    <property type="evidence" value="ECO:0007669"/>
    <property type="project" value="UniProtKB-EC"/>
</dbReference>
<keyword evidence="7" id="KW-0319">Glycerol metabolism</keyword>
<protein>
    <recommendedName>
        <fullName evidence="4">diacylglycerol O-acyltransferase</fullName>
        <ecNumber evidence="4">2.3.1.20</ecNumber>
    </recommendedName>
</protein>
<dbReference type="Proteomes" id="UP000614410">
    <property type="component" value="Unassembled WGS sequence"/>
</dbReference>
<dbReference type="GO" id="GO:0005886">
    <property type="term" value="C:plasma membrane"/>
    <property type="evidence" value="ECO:0007669"/>
    <property type="project" value="TreeGrafter"/>
</dbReference>
<keyword evidence="9" id="KW-0012">Acyltransferase</keyword>
<evidence type="ECO:0000256" key="6">
    <source>
        <dbReference type="ARBA" id="ARBA00022679"/>
    </source>
</evidence>
<dbReference type="AlphaFoldDB" id="A0A934KCE0"/>
<dbReference type="SUPFAM" id="SSF52777">
    <property type="entry name" value="CoA-dependent acyltransferases"/>
    <property type="match status" value="1"/>
</dbReference>
<dbReference type="EMBL" id="JAEKNN010000025">
    <property type="protein sequence ID" value="MBJ7608818.1"/>
    <property type="molecule type" value="Genomic_DNA"/>
</dbReference>
<dbReference type="PANTHER" id="PTHR31650">
    <property type="entry name" value="O-ACYLTRANSFERASE (WSD1-LIKE) FAMILY PROTEIN"/>
    <property type="match status" value="1"/>
</dbReference>
<evidence type="ECO:0000313" key="14">
    <source>
        <dbReference type="EMBL" id="MBJ7608818.1"/>
    </source>
</evidence>
<keyword evidence="6" id="KW-0808">Transferase</keyword>
<comment type="caution">
    <text evidence="14">The sequence shown here is derived from an EMBL/GenBank/DDBJ whole genome shotgun (WGS) entry which is preliminary data.</text>
</comment>
<keyword evidence="8" id="KW-0443">Lipid metabolism</keyword>
<feature type="compositionally biased region" description="Low complexity" evidence="11">
    <location>
        <begin position="493"/>
        <end position="537"/>
    </location>
</feature>
<dbReference type="Pfam" id="PF06974">
    <property type="entry name" value="WS_DGAT_C"/>
    <property type="match status" value="1"/>
</dbReference>
<evidence type="ECO:0000256" key="7">
    <source>
        <dbReference type="ARBA" id="ARBA00022798"/>
    </source>
</evidence>
<dbReference type="GO" id="GO:0051701">
    <property type="term" value="P:biological process involved in interaction with host"/>
    <property type="evidence" value="ECO:0007669"/>
    <property type="project" value="TreeGrafter"/>
</dbReference>
<evidence type="ECO:0000259" key="12">
    <source>
        <dbReference type="Pfam" id="PF03007"/>
    </source>
</evidence>
<dbReference type="InterPro" id="IPR004255">
    <property type="entry name" value="O-acyltransferase_WSD1_N"/>
</dbReference>
<feature type="domain" description="O-acyltransferase WSD1 C-terminal" evidence="13">
    <location>
        <begin position="319"/>
        <end position="462"/>
    </location>
</feature>
<feature type="region of interest" description="Disordered" evidence="11">
    <location>
        <begin position="466"/>
        <end position="546"/>
    </location>
</feature>
<name>A0A934KCE0_9BACT</name>
<evidence type="ECO:0000256" key="10">
    <source>
        <dbReference type="ARBA" id="ARBA00048109"/>
    </source>
</evidence>
<evidence type="ECO:0000256" key="2">
    <source>
        <dbReference type="ARBA" id="ARBA00005189"/>
    </source>
</evidence>
<dbReference type="GO" id="GO:0071731">
    <property type="term" value="P:response to nitric oxide"/>
    <property type="evidence" value="ECO:0007669"/>
    <property type="project" value="TreeGrafter"/>
</dbReference>
<evidence type="ECO:0000256" key="8">
    <source>
        <dbReference type="ARBA" id="ARBA00023098"/>
    </source>
</evidence>
<evidence type="ECO:0000256" key="5">
    <source>
        <dbReference type="ARBA" id="ARBA00022516"/>
    </source>
</evidence>
<evidence type="ECO:0000256" key="1">
    <source>
        <dbReference type="ARBA" id="ARBA00004771"/>
    </source>
</evidence>
<keyword evidence="5" id="KW-0444">Lipid biosynthesis</keyword>
<evidence type="ECO:0000313" key="15">
    <source>
        <dbReference type="Proteomes" id="UP000614410"/>
    </source>
</evidence>
<dbReference type="InterPro" id="IPR014292">
    <property type="entry name" value="Acyl_transf_WS/DGAT"/>
</dbReference>
<dbReference type="InterPro" id="IPR045034">
    <property type="entry name" value="O-acyltransferase_WSD1-like"/>
</dbReference>
<sequence length="546" mass="58428">MQGAQKLTPLDASFLHLETPRTHMHIGGVAIFEPSPLGTGRALYDGLATAIGPRLDLMPRYRQKLAFVPLSLDTPVWVDDPDFDMSNHLVRAALPKPGGDRELQDLIGRVFSRQLDRRRPLWEIYIVEGLQEGRWALLTKSHHAMVDGISNLELATILLDVEPEPGAQPFGVSRWEARESPTGMGLLINSLRERVTRPARVLSAARAVAGQPRRLANALRDTASGLASMAEHMGAAKSAINGKTGPARAYGYSRFPLDDFRFIKGVFGGTINDTVLAAVAGGLRHFLIARGVDPDDEQQALQALCPVSIRDTSERTALGNRLAMLLVKLPIGEADPERRIAAVRTTVDALKARKQAVGADFLLNLAGFAPSTLHAMVARASLRQIAFNLIVTNVPGPQFPLYCQGAKLVEVFPIAFLYDGQELAIAIFSYSGTLNFGYLVDAQGVPDVDVFAQCVEEGLRELVEAARSASGEHGPALRSLTGRKASPRRKAVTAGKSGASPAGGATAAKSAPARPNASPARATATRSSTASKPRASKGSSPKRRSA</sequence>
<dbReference type="Pfam" id="PF03007">
    <property type="entry name" value="WS_DGAT_cat"/>
    <property type="match status" value="1"/>
</dbReference>
<comment type="pathway">
    <text evidence="2">Lipid metabolism.</text>
</comment>
<accession>A0A934KCE0</accession>
<dbReference type="InterPro" id="IPR009721">
    <property type="entry name" value="O-acyltransferase_WSD1_C"/>
</dbReference>
<dbReference type="EC" id="2.3.1.20" evidence="4"/>
<dbReference type="GO" id="GO:0001666">
    <property type="term" value="P:response to hypoxia"/>
    <property type="evidence" value="ECO:0007669"/>
    <property type="project" value="TreeGrafter"/>
</dbReference>
<gene>
    <name evidence="14" type="ORF">JF887_05240</name>
</gene>
<evidence type="ECO:0000259" key="13">
    <source>
        <dbReference type="Pfam" id="PF06974"/>
    </source>
</evidence>
<comment type="similarity">
    <text evidence="3">Belongs to the long-chain O-acyltransferase family.</text>
</comment>
<proteinExistence type="inferred from homology"/>
<dbReference type="PANTHER" id="PTHR31650:SF1">
    <property type="entry name" value="WAX ESTER SYNTHASE_DIACYLGLYCEROL ACYLTRANSFERASE 4-RELATED"/>
    <property type="match status" value="1"/>
</dbReference>
<evidence type="ECO:0000256" key="4">
    <source>
        <dbReference type="ARBA" id="ARBA00013244"/>
    </source>
</evidence>
<evidence type="ECO:0000256" key="11">
    <source>
        <dbReference type="SAM" id="MobiDB-lite"/>
    </source>
</evidence>
<dbReference type="GO" id="GO:0006071">
    <property type="term" value="P:glycerol metabolic process"/>
    <property type="evidence" value="ECO:0007669"/>
    <property type="project" value="UniProtKB-KW"/>
</dbReference>
<comment type="pathway">
    <text evidence="1">Glycerolipid metabolism; triacylglycerol biosynthesis.</text>
</comment>
<evidence type="ECO:0000256" key="9">
    <source>
        <dbReference type="ARBA" id="ARBA00023315"/>
    </source>
</evidence>
<reference evidence="14 15" key="1">
    <citation type="submission" date="2020-10" db="EMBL/GenBank/DDBJ databases">
        <title>Ca. Dormibacterota MAGs.</title>
        <authorList>
            <person name="Montgomery K."/>
        </authorList>
    </citation>
    <scope>NUCLEOTIDE SEQUENCE [LARGE SCALE GENOMIC DNA]</scope>
    <source>
        <strain evidence="14">Mitchell_Peninsula_5</strain>
    </source>
</reference>
<dbReference type="GO" id="GO:0019432">
    <property type="term" value="P:triglyceride biosynthetic process"/>
    <property type="evidence" value="ECO:0007669"/>
    <property type="project" value="TreeGrafter"/>
</dbReference>
<evidence type="ECO:0000256" key="3">
    <source>
        <dbReference type="ARBA" id="ARBA00009587"/>
    </source>
</evidence>
<feature type="domain" description="O-acyltransferase WSD1-like N-terminal" evidence="12">
    <location>
        <begin position="7"/>
        <end position="275"/>
    </location>
</feature>
<comment type="catalytic activity">
    <reaction evidence="10">
        <text>an acyl-CoA + a 1,2-diacyl-sn-glycerol = a triacyl-sn-glycerol + CoA</text>
        <dbReference type="Rhea" id="RHEA:10868"/>
        <dbReference type="ChEBI" id="CHEBI:17815"/>
        <dbReference type="ChEBI" id="CHEBI:57287"/>
        <dbReference type="ChEBI" id="CHEBI:58342"/>
        <dbReference type="ChEBI" id="CHEBI:64615"/>
        <dbReference type="EC" id="2.3.1.20"/>
    </reaction>
</comment>